<evidence type="ECO:0000256" key="2">
    <source>
        <dbReference type="ARBA" id="ARBA00022481"/>
    </source>
</evidence>
<evidence type="ECO:0000256" key="10">
    <source>
        <dbReference type="RuleBase" id="RU003906"/>
    </source>
</evidence>
<dbReference type="GO" id="GO:0019843">
    <property type="term" value="F:rRNA binding"/>
    <property type="evidence" value="ECO:0007669"/>
    <property type="project" value="UniProtKB-UniRule"/>
</dbReference>
<dbReference type="PANTHER" id="PTHR11229:SF16">
    <property type="entry name" value="LARGE RIBOSOMAL SUBUNIT PROTEIN UL3C"/>
    <property type="match status" value="1"/>
</dbReference>
<dbReference type="NCBIfam" id="TIGR03625">
    <property type="entry name" value="L3_bact"/>
    <property type="match status" value="1"/>
</dbReference>
<dbReference type="Gene3D" id="2.40.30.10">
    <property type="entry name" value="Translation factors"/>
    <property type="match status" value="1"/>
</dbReference>
<proteinExistence type="inferred from homology"/>
<gene>
    <name evidence="8 12" type="primary">rplC</name>
    <name evidence="12" type="ORF">ISQ19_01435</name>
</gene>
<dbReference type="InterPro" id="IPR019926">
    <property type="entry name" value="Ribosomal_uL3_CS"/>
</dbReference>
<keyword evidence="2 8" id="KW-0488">Methylation</keyword>
<dbReference type="InterPro" id="IPR000597">
    <property type="entry name" value="Ribosomal_uL3"/>
</dbReference>
<dbReference type="HAMAP" id="MF_01325_B">
    <property type="entry name" value="Ribosomal_uL3_B"/>
    <property type="match status" value="1"/>
</dbReference>
<evidence type="ECO:0000313" key="13">
    <source>
        <dbReference type="Proteomes" id="UP000785783"/>
    </source>
</evidence>
<evidence type="ECO:0000256" key="8">
    <source>
        <dbReference type="HAMAP-Rule" id="MF_01325"/>
    </source>
</evidence>
<dbReference type="PANTHER" id="PTHR11229">
    <property type="entry name" value="50S RIBOSOMAL PROTEIN L3"/>
    <property type="match status" value="1"/>
</dbReference>
<evidence type="ECO:0000256" key="9">
    <source>
        <dbReference type="RuleBase" id="RU003905"/>
    </source>
</evidence>
<keyword evidence="5 8" id="KW-0689">Ribosomal protein</keyword>
<evidence type="ECO:0000256" key="4">
    <source>
        <dbReference type="ARBA" id="ARBA00022884"/>
    </source>
</evidence>
<comment type="subunit">
    <text evidence="8 10">Part of the 50S ribosomal subunit. Forms a cluster with proteins L14 and L19.</text>
</comment>
<evidence type="ECO:0000256" key="1">
    <source>
        <dbReference type="ARBA" id="ARBA00006540"/>
    </source>
</evidence>
<evidence type="ECO:0000256" key="5">
    <source>
        <dbReference type="ARBA" id="ARBA00022980"/>
    </source>
</evidence>
<feature type="modified residue" description="N5-methylglutamine" evidence="8">
    <location>
        <position position="151"/>
    </location>
</feature>
<sequence length="295" mass="31204">MRSGLIVQKVGMTRLFTEAGKHVPVTVLKLDKCQVVAQRTEEKDGYSAVQLGSGFAKVKRTSSAMRGHFAKAKVEPKRRVAEFRVSADNMIDVGAELSASHFIEGQKVDATGVSIGKGFAGAMKRHNFGGLRASHGVSISHRSHGSTGQCQDPGKVFKGKKMAGHMGDSRVTIQNLEVVKTDTTRGLVMVKGAVPGAKGGWVLLRDAIKRPLPDDLPYPAGLVADEAPVEDEATEEAPAEEVTEAVAEEVAEDVVDAAAADEVSTEEAADEVSAEEAPAEEAAAEEADEDKKDGE</sequence>
<comment type="function">
    <text evidence="8 10">One of the primary rRNA binding proteins, it binds directly near the 3'-end of the 23S rRNA, where it nucleates assembly of the 50S subunit.</text>
</comment>
<evidence type="ECO:0000256" key="7">
    <source>
        <dbReference type="ARBA" id="ARBA00035243"/>
    </source>
</evidence>
<dbReference type="EMBL" id="JADHOK010000008">
    <property type="protein sequence ID" value="MBL6761342.1"/>
    <property type="molecule type" value="Genomic_DNA"/>
</dbReference>
<dbReference type="GO" id="GO:0006412">
    <property type="term" value="P:translation"/>
    <property type="evidence" value="ECO:0007669"/>
    <property type="project" value="UniProtKB-UniRule"/>
</dbReference>
<keyword evidence="4 8" id="KW-0694">RNA-binding</keyword>
<keyword evidence="3 8" id="KW-0699">rRNA-binding</keyword>
<dbReference type="AlphaFoldDB" id="A0A937HGQ1"/>
<dbReference type="InterPro" id="IPR009000">
    <property type="entry name" value="Transl_B-barrel_sf"/>
</dbReference>
<evidence type="ECO:0000256" key="3">
    <source>
        <dbReference type="ARBA" id="ARBA00022730"/>
    </source>
</evidence>
<dbReference type="GO" id="GO:0003735">
    <property type="term" value="F:structural constituent of ribosome"/>
    <property type="evidence" value="ECO:0007669"/>
    <property type="project" value="UniProtKB-UniRule"/>
</dbReference>
<feature type="region of interest" description="Disordered" evidence="11">
    <location>
        <begin position="252"/>
        <end position="295"/>
    </location>
</feature>
<keyword evidence="6 8" id="KW-0687">Ribonucleoprotein</keyword>
<evidence type="ECO:0000256" key="11">
    <source>
        <dbReference type="SAM" id="MobiDB-lite"/>
    </source>
</evidence>
<dbReference type="FunFam" id="3.30.160.810:FF:000001">
    <property type="entry name" value="50S ribosomal protein L3"/>
    <property type="match status" value="1"/>
</dbReference>
<reference evidence="12" key="1">
    <citation type="submission" date="2020-10" db="EMBL/GenBank/DDBJ databases">
        <title>Microbiome of the Black Sea water column analyzed by genome centric metagenomics.</title>
        <authorList>
            <person name="Cabello-Yeves P.J."/>
            <person name="Callieri C."/>
            <person name="Picazo A."/>
            <person name="Mehrshad M."/>
            <person name="Haro-Moreno J.M."/>
            <person name="Roda-Garcia J."/>
            <person name="Dzembekova N."/>
            <person name="Slabakova V."/>
            <person name="Slabakova N."/>
            <person name="Moncheva S."/>
            <person name="Rodriguez-Valera F."/>
        </authorList>
    </citation>
    <scope>NUCLEOTIDE SEQUENCE</scope>
    <source>
        <strain evidence="12">BS307-5m-G5</strain>
    </source>
</reference>
<comment type="PTM">
    <text evidence="8">Methylated by PrmB.</text>
</comment>
<evidence type="ECO:0000256" key="6">
    <source>
        <dbReference type="ARBA" id="ARBA00023274"/>
    </source>
</evidence>
<accession>A0A937HGQ1</accession>
<dbReference type="GO" id="GO:0022625">
    <property type="term" value="C:cytosolic large ribosomal subunit"/>
    <property type="evidence" value="ECO:0007669"/>
    <property type="project" value="TreeGrafter"/>
</dbReference>
<dbReference type="PROSITE" id="PS00474">
    <property type="entry name" value="RIBOSOMAL_L3"/>
    <property type="match status" value="1"/>
</dbReference>
<dbReference type="FunFam" id="2.40.30.10:FF:000004">
    <property type="entry name" value="50S ribosomal protein L3"/>
    <property type="match status" value="1"/>
</dbReference>
<dbReference type="Gene3D" id="3.30.160.810">
    <property type="match status" value="1"/>
</dbReference>
<name>A0A937HGQ1_9PROT</name>
<comment type="similarity">
    <text evidence="1 8 9">Belongs to the universal ribosomal protein uL3 family.</text>
</comment>
<dbReference type="InterPro" id="IPR019927">
    <property type="entry name" value="Ribosomal_uL3_bac/org-type"/>
</dbReference>
<feature type="compositionally biased region" description="Acidic residues" evidence="11">
    <location>
        <begin position="263"/>
        <end position="288"/>
    </location>
</feature>
<protein>
    <recommendedName>
        <fullName evidence="7 8">Large ribosomal subunit protein uL3</fullName>
    </recommendedName>
</protein>
<dbReference type="Pfam" id="PF00297">
    <property type="entry name" value="Ribosomal_L3"/>
    <property type="match status" value="1"/>
</dbReference>
<organism evidence="12 13">
    <name type="scientific">PS1 clade bacterium</name>
    <dbReference type="NCBI Taxonomy" id="2175152"/>
    <lineage>
        <taxon>Bacteria</taxon>
        <taxon>Pseudomonadati</taxon>
        <taxon>Pseudomonadota</taxon>
        <taxon>Alphaproteobacteria</taxon>
        <taxon>PS1 clade</taxon>
    </lineage>
</organism>
<dbReference type="Proteomes" id="UP000785783">
    <property type="component" value="Unassembled WGS sequence"/>
</dbReference>
<comment type="caution">
    <text evidence="12">The sequence shown here is derived from an EMBL/GenBank/DDBJ whole genome shotgun (WGS) entry which is preliminary data.</text>
</comment>
<evidence type="ECO:0000313" key="12">
    <source>
        <dbReference type="EMBL" id="MBL6761342.1"/>
    </source>
</evidence>
<dbReference type="SUPFAM" id="SSF50447">
    <property type="entry name" value="Translation proteins"/>
    <property type="match status" value="1"/>
</dbReference>